<evidence type="ECO:0000256" key="1">
    <source>
        <dbReference type="ARBA" id="ARBA00022737"/>
    </source>
</evidence>
<evidence type="ECO:0000259" key="4">
    <source>
        <dbReference type="Pfam" id="PF00656"/>
    </source>
</evidence>
<evidence type="ECO:0000256" key="2">
    <source>
        <dbReference type="ARBA" id="ARBA00022803"/>
    </source>
</evidence>
<feature type="domain" description="Peptidase C14 caspase" evidence="4">
    <location>
        <begin position="42"/>
        <end position="279"/>
    </location>
</feature>
<dbReference type="PROSITE" id="PS50005">
    <property type="entry name" value="TPR"/>
    <property type="match status" value="3"/>
</dbReference>
<sequence>MGIKQLFLFVLSIGIVSKLDAQAKGASPILTSKSSTLNSSTYAVVIGISDYQNPSIPDLRYADKDAEVFANYLRSKAGGRLDEDHLKVLINQQATMAQFANALDWLWEVCKEGDQAIIYFSGHGDVEKKSLTQPGFLLCWDSPAHVYMAGGAFALPMLQEVISTLSIQNKAKVVVITDACHSGVLAGSSVGGAHATASNLAKQYANEVKIMSCQPNEYSIEGEQWGGGRGAFSFHLVEGLYGFADSNNDQLVTLQEMGRYLEDHVTNEVVPISQVPMIIGNRTERLASVDSELLSSIKSGKGNQNQLFSSIDSKGIEEEVLKGLDSSILVMYQHFKSALKDKKLLEPKNDCADFYYEQLAKVPELNRLHSTMRRNYAAVLQDESQQVMNNWIGMDIKQMSLSVKSRVNKYGVYPRYLERAMELLGSNHYMYKSLQSRKYFFEGYLSNLSNRNANKMEGQKAMALFDLSLQWQSDLPHVYWQKSLIYGYCYLQPDSAIFYARKAMELQPSWLLPCYTTAVLFSRIPKSIDNAVPFLEEAVSIDSNSVMVWQAYGDYWNLKNELVKAEQCYKKAILADSIQSVPYLNISSLYQKLNRYDDAELMINKALTLDSTQPEVYGNYGLLLKKMKRFAEAEIILKKSLKLDPLQSNVWGTLGLVYAILNQYEDAEMAFDKAIKNDSRNLNAQINMVCLLSIQKKKDKAFEYLYEAFKNGFKDYNGLQEDPDLAYLRSLPEWEALIAKYFPEKMK</sequence>
<feature type="repeat" description="TPR" evidence="3">
    <location>
        <begin position="614"/>
        <end position="647"/>
    </location>
</feature>
<dbReference type="InterPro" id="IPR019734">
    <property type="entry name" value="TPR_rpt"/>
</dbReference>
<evidence type="ECO:0000313" key="5">
    <source>
        <dbReference type="EMBL" id="MBK9719776.1"/>
    </source>
</evidence>
<reference evidence="5 6" key="1">
    <citation type="submission" date="2020-10" db="EMBL/GenBank/DDBJ databases">
        <title>Connecting structure to function with the recovery of over 1000 high-quality activated sludge metagenome-assembled genomes encoding full-length rRNA genes using long-read sequencing.</title>
        <authorList>
            <person name="Singleton C.M."/>
            <person name="Petriglieri F."/>
            <person name="Kristensen J.M."/>
            <person name="Kirkegaard R.H."/>
            <person name="Michaelsen T.Y."/>
            <person name="Andersen M.H."/>
            <person name="Karst S.M."/>
            <person name="Dueholm M.S."/>
            <person name="Nielsen P.H."/>
            <person name="Albertsen M."/>
        </authorList>
    </citation>
    <scope>NUCLEOTIDE SEQUENCE [LARGE SCALE GENOMIC DNA]</scope>
    <source>
        <strain evidence="5">Ribe_18-Q3-R11-54_BAT3C.373</strain>
    </source>
</reference>
<dbReference type="NCBIfam" id="NF047558">
    <property type="entry name" value="TPR_END_plus"/>
    <property type="match status" value="1"/>
</dbReference>
<dbReference type="Proteomes" id="UP000808349">
    <property type="component" value="Unassembled WGS sequence"/>
</dbReference>
<comment type="caution">
    <text evidence="5">The sequence shown here is derived from an EMBL/GenBank/DDBJ whole genome shotgun (WGS) entry which is preliminary data.</text>
</comment>
<dbReference type="InterPro" id="IPR011990">
    <property type="entry name" value="TPR-like_helical_dom_sf"/>
</dbReference>
<dbReference type="SUPFAM" id="SSF52129">
    <property type="entry name" value="Caspase-like"/>
    <property type="match status" value="1"/>
</dbReference>
<dbReference type="Gene3D" id="1.25.40.10">
    <property type="entry name" value="Tetratricopeptide repeat domain"/>
    <property type="match status" value="1"/>
</dbReference>
<feature type="repeat" description="TPR" evidence="3">
    <location>
        <begin position="580"/>
        <end position="613"/>
    </location>
</feature>
<evidence type="ECO:0000313" key="6">
    <source>
        <dbReference type="Proteomes" id="UP000808349"/>
    </source>
</evidence>
<dbReference type="InterPro" id="IPR011600">
    <property type="entry name" value="Pept_C14_caspase"/>
</dbReference>
<dbReference type="PANTHER" id="PTHR44943">
    <property type="entry name" value="CELLULOSE SYNTHASE OPERON PROTEIN C"/>
    <property type="match status" value="1"/>
</dbReference>
<dbReference type="InterPro" id="IPR018247">
    <property type="entry name" value="EF_Hand_1_Ca_BS"/>
</dbReference>
<dbReference type="SUPFAM" id="SSF48452">
    <property type="entry name" value="TPR-like"/>
    <property type="match status" value="1"/>
</dbReference>
<dbReference type="GO" id="GO:0006508">
    <property type="term" value="P:proteolysis"/>
    <property type="evidence" value="ECO:0007669"/>
    <property type="project" value="InterPro"/>
</dbReference>
<gene>
    <name evidence="5" type="ORF">IPO85_20125</name>
</gene>
<keyword evidence="2 3" id="KW-0802">TPR repeat</keyword>
<dbReference type="GO" id="GO:0004197">
    <property type="term" value="F:cysteine-type endopeptidase activity"/>
    <property type="evidence" value="ECO:0007669"/>
    <property type="project" value="InterPro"/>
</dbReference>
<evidence type="ECO:0000256" key="3">
    <source>
        <dbReference type="PROSITE-ProRule" id="PRU00339"/>
    </source>
</evidence>
<dbReference type="PANTHER" id="PTHR44943:SF4">
    <property type="entry name" value="TPR REPEAT-CONTAINING PROTEIN MJ0798"/>
    <property type="match status" value="1"/>
</dbReference>
<protein>
    <submittedName>
        <fullName evidence="5">Caspase family protein</fullName>
    </submittedName>
</protein>
<proteinExistence type="predicted"/>
<name>A0A9D7SD45_9BACT</name>
<dbReference type="SMART" id="SM00028">
    <property type="entry name" value="TPR"/>
    <property type="match status" value="4"/>
</dbReference>
<feature type="repeat" description="TPR" evidence="3">
    <location>
        <begin position="648"/>
        <end position="681"/>
    </location>
</feature>
<accession>A0A9D7SD45</accession>
<dbReference type="Pfam" id="PF00656">
    <property type="entry name" value="Peptidase_C14"/>
    <property type="match status" value="1"/>
</dbReference>
<dbReference type="EMBL" id="JADKFW010000021">
    <property type="protein sequence ID" value="MBK9719776.1"/>
    <property type="molecule type" value="Genomic_DNA"/>
</dbReference>
<dbReference type="InterPro" id="IPR029030">
    <property type="entry name" value="Caspase-like_dom_sf"/>
</dbReference>
<dbReference type="PROSITE" id="PS00018">
    <property type="entry name" value="EF_HAND_1"/>
    <property type="match status" value="1"/>
</dbReference>
<dbReference type="InterPro" id="IPR051685">
    <property type="entry name" value="Ycf3/AcsC/BcsC/TPR_MFPF"/>
</dbReference>
<dbReference type="Gene3D" id="3.40.50.1460">
    <property type="match status" value="1"/>
</dbReference>
<dbReference type="Pfam" id="PF13181">
    <property type="entry name" value="TPR_8"/>
    <property type="match status" value="3"/>
</dbReference>
<organism evidence="5 6">
    <name type="scientific">Candidatus Defluviibacterium haderslevense</name>
    <dbReference type="NCBI Taxonomy" id="2981993"/>
    <lineage>
        <taxon>Bacteria</taxon>
        <taxon>Pseudomonadati</taxon>
        <taxon>Bacteroidota</taxon>
        <taxon>Saprospiria</taxon>
        <taxon>Saprospirales</taxon>
        <taxon>Saprospiraceae</taxon>
        <taxon>Candidatus Defluviibacterium</taxon>
    </lineage>
</organism>
<dbReference type="AlphaFoldDB" id="A0A9D7SD45"/>
<keyword evidence="1" id="KW-0677">Repeat</keyword>